<protein>
    <submittedName>
        <fullName evidence="1">Fibronectin type-III domain-containing protein</fullName>
    </submittedName>
</protein>
<reference evidence="1" key="1">
    <citation type="submission" date="2017-02" db="UniProtKB">
        <authorList>
            <consortium name="WormBaseParasite"/>
        </authorList>
    </citation>
    <scope>IDENTIFICATION</scope>
</reference>
<name>A0A0R3W162_TAEAS</name>
<dbReference type="AlphaFoldDB" id="A0A0R3W162"/>
<proteinExistence type="predicted"/>
<evidence type="ECO:0000313" key="1">
    <source>
        <dbReference type="WBParaSite" id="TASK_0000345401-mRNA-1"/>
    </source>
</evidence>
<sequence length="100" mass="11714">MTQHRLSHVTASSKIVMWSFDAPNVKQWGHPLMSPFKMVEPTFLETQEVTMRSKKLIRVFEITSDLPRCKYRMAYINSATQISKTVYEFKAAVERKRFAV</sequence>
<dbReference type="WBParaSite" id="TASK_0000345401-mRNA-1">
    <property type="protein sequence ID" value="TASK_0000345401-mRNA-1"/>
    <property type="gene ID" value="TASK_0000345401"/>
</dbReference>
<organism evidence="1">
    <name type="scientific">Taenia asiatica</name>
    <name type="common">Asian tapeworm</name>
    <dbReference type="NCBI Taxonomy" id="60517"/>
    <lineage>
        <taxon>Eukaryota</taxon>
        <taxon>Metazoa</taxon>
        <taxon>Spiralia</taxon>
        <taxon>Lophotrochozoa</taxon>
        <taxon>Platyhelminthes</taxon>
        <taxon>Cestoda</taxon>
        <taxon>Eucestoda</taxon>
        <taxon>Cyclophyllidea</taxon>
        <taxon>Taeniidae</taxon>
        <taxon>Taenia</taxon>
    </lineage>
</organism>
<accession>A0A0R3W162</accession>